<gene>
    <name evidence="1" type="ORF">DSO57_1032071</name>
</gene>
<dbReference type="EMBL" id="QTSX02003077">
    <property type="protein sequence ID" value="KAJ9071964.1"/>
    <property type="molecule type" value="Genomic_DNA"/>
</dbReference>
<sequence>MSNHVFLSKFSTVEDLLYPVIVEVGWWRRHLVHIDVLSNNLHFSLDCTPGFFSLLLLGEDPLKLCLSLQASPETPHPFVLPVMLIPYKDAFDIILSNVLPPTLTTTSHSSSLWTLSRLTPPCIPSVS</sequence>
<reference evidence="1" key="1">
    <citation type="submission" date="2022-04" db="EMBL/GenBank/DDBJ databases">
        <title>Genome of the entomopathogenic fungus Entomophthora muscae.</title>
        <authorList>
            <person name="Elya C."/>
            <person name="Lovett B.R."/>
            <person name="Lee E."/>
            <person name="Macias A.M."/>
            <person name="Hajek A.E."/>
            <person name="De Bivort B.L."/>
            <person name="Kasson M.T."/>
            <person name="De Fine Licht H.H."/>
            <person name="Stajich J.E."/>
        </authorList>
    </citation>
    <scope>NUCLEOTIDE SEQUENCE</scope>
    <source>
        <strain evidence="1">Berkeley</strain>
    </source>
</reference>
<accession>A0ACC2TB95</accession>
<proteinExistence type="predicted"/>
<keyword evidence="2" id="KW-1185">Reference proteome</keyword>
<name>A0ACC2TB95_9FUNG</name>
<protein>
    <submittedName>
        <fullName evidence="1">Uncharacterized protein</fullName>
    </submittedName>
</protein>
<dbReference type="Proteomes" id="UP001165960">
    <property type="component" value="Unassembled WGS sequence"/>
</dbReference>
<evidence type="ECO:0000313" key="2">
    <source>
        <dbReference type="Proteomes" id="UP001165960"/>
    </source>
</evidence>
<organism evidence="1 2">
    <name type="scientific">Entomophthora muscae</name>
    <dbReference type="NCBI Taxonomy" id="34485"/>
    <lineage>
        <taxon>Eukaryota</taxon>
        <taxon>Fungi</taxon>
        <taxon>Fungi incertae sedis</taxon>
        <taxon>Zoopagomycota</taxon>
        <taxon>Entomophthoromycotina</taxon>
        <taxon>Entomophthoromycetes</taxon>
        <taxon>Entomophthorales</taxon>
        <taxon>Entomophthoraceae</taxon>
        <taxon>Entomophthora</taxon>
    </lineage>
</organism>
<comment type="caution">
    <text evidence="1">The sequence shown here is derived from an EMBL/GenBank/DDBJ whole genome shotgun (WGS) entry which is preliminary data.</text>
</comment>
<evidence type="ECO:0000313" key="1">
    <source>
        <dbReference type="EMBL" id="KAJ9071964.1"/>
    </source>
</evidence>